<dbReference type="InterPro" id="IPR011009">
    <property type="entry name" value="Kinase-like_dom_sf"/>
</dbReference>
<dbReference type="PANTHER" id="PTHR44329">
    <property type="entry name" value="SERINE/THREONINE-PROTEIN KINASE TNNI3K-RELATED"/>
    <property type="match status" value="1"/>
</dbReference>
<dbReference type="GO" id="GO:0004674">
    <property type="term" value="F:protein serine/threonine kinase activity"/>
    <property type="evidence" value="ECO:0007669"/>
    <property type="project" value="TreeGrafter"/>
</dbReference>
<dbReference type="VEuPathDB" id="FungiDB:RhiirFUN_001963"/>
<sequence length="512" mass="59406">MNGRKVSISNTYSSVHLKNLAPKRSNLKISTCASSEKCNQNNTGYEWCRACNAKHFQRNFKNWTSGNANIDKFIRDTQLSASHQQNVLEWIPYNTFYDIKYIAKGGFGQVYRANWIDGCIYKRNNKNQNWDRYSNITVALKILNNSKDVTWEFINEIISHYKIGDNYNCYNCVTQLYGISQDPETQNYIMVLEYAEHGSLRNYLDKCYDKLSWKDKLNNLWWISFGLAIVHVKELIHRDLHNGNILKFSSKTNITDMGLCRPAYYNKLDNKIYGVLPYIAPEILRGQNYTKATDVYSFGIIMYEVISGLPPYHDVSHDESLAIKICLGLRPRFNIKVPQLIVHLIKKCLDANPLNRPIVNEIANILSLWYTDFDSYIELKQQIKESEEINNKTLGNSFISPTSSSLSYETHSEAIYTSRLLNFNNLPEPRNSGDYYNRYDDIISKEYSASLQIDISKLKINDDVTMKICKGLRPKSNYKIPQLIFDIISQCWNADLLKRPNANKLLKLIHDL</sequence>
<evidence type="ECO:0000256" key="3">
    <source>
        <dbReference type="ARBA" id="ARBA00022777"/>
    </source>
</evidence>
<gene>
    <name evidence="6" type="ORF">GLOIN_2v1767559</name>
</gene>
<keyword evidence="7" id="KW-1185">Reference proteome</keyword>
<dbReference type="VEuPathDB" id="FungiDB:RhiirFUN_000728"/>
<dbReference type="GO" id="GO:0005524">
    <property type="term" value="F:ATP binding"/>
    <property type="evidence" value="ECO:0007669"/>
    <property type="project" value="UniProtKB-KW"/>
</dbReference>
<keyword evidence="3" id="KW-0418">Kinase</keyword>
<keyword evidence="2" id="KW-0547">Nucleotide-binding</keyword>
<dbReference type="InterPro" id="IPR000719">
    <property type="entry name" value="Prot_kinase_dom"/>
</dbReference>
<evidence type="ECO:0000256" key="4">
    <source>
        <dbReference type="ARBA" id="ARBA00022840"/>
    </source>
</evidence>
<evidence type="ECO:0000256" key="1">
    <source>
        <dbReference type="ARBA" id="ARBA00022679"/>
    </source>
</evidence>
<dbReference type="SUPFAM" id="SSF56112">
    <property type="entry name" value="Protein kinase-like (PK-like)"/>
    <property type="match status" value="2"/>
</dbReference>
<dbReference type="Gene3D" id="1.10.510.10">
    <property type="entry name" value="Transferase(Phosphotransferase) domain 1"/>
    <property type="match status" value="1"/>
</dbReference>
<evidence type="ECO:0000313" key="6">
    <source>
        <dbReference type="EMBL" id="POG77722.1"/>
    </source>
</evidence>
<dbReference type="PROSITE" id="PS50011">
    <property type="entry name" value="PROTEIN_KINASE_DOM"/>
    <property type="match status" value="1"/>
</dbReference>
<comment type="caution">
    <text evidence="6">The sequence shown here is derived from an EMBL/GenBank/DDBJ whole genome shotgun (WGS) entry which is preliminary data.</text>
</comment>
<reference evidence="6 7" key="2">
    <citation type="journal article" date="2018" name="New Phytol.">
        <title>High intraspecific genome diversity in the model arbuscular mycorrhizal symbiont Rhizophagus irregularis.</title>
        <authorList>
            <person name="Chen E.C.H."/>
            <person name="Morin E."/>
            <person name="Beaudet D."/>
            <person name="Noel J."/>
            <person name="Yildirir G."/>
            <person name="Ndikumana S."/>
            <person name="Charron P."/>
            <person name="St-Onge C."/>
            <person name="Giorgi J."/>
            <person name="Kruger M."/>
            <person name="Marton T."/>
            <person name="Ropars J."/>
            <person name="Grigoriev I.V."/>
            <person name="Hainaut M."/>
            <person name="Henrissat B."/>
            <person name="Roux C."/>
            <person name="Martin F."/>
            <person name="Corradi N."/>
        </authorList>
    </citation>
    <scope>NUCLEOTIDE SEQUENCE [LARGE SCALE GENOMIC DNA]</scope>
    <source>
        <strain evidence="6 7">DAOM 197198</strain>
    </source>
</reference>
<dbReference type="PANTHER" id="PTHR44329:SF288">
    <property type="entry name" value="MITOGEN-ACTIVATED PROTEIN KINASE KINASE KINASE 20"/>
    <property type="match status" value="1"/>
</dbReference>
<keyword evidence="4" id="KW-0067">ATP-binding</keyword>
<reference evidence="6 7" key="1">
    <citation type="journal article" date="2013" name="Proc. Natl. Acad. Sci. U.S.A.">
        <title>Genome of an arbuscular mycorrhizal fungus provides insight into the oldest plant symbiosis.</title>
        <authorList>
            <person name="Tisserant E."/>
            <person name="Malbreil M."/>
            <person name="Kuo A."/>
            <person name="Kohler A."/>
            <person name="Symeonidi A."/>
            <person name="Balestrini R."/>
            <person name="Charron P."/>
            <person name="Duensing N."/>
            <person name="Frei Dit Frey N."/>
            <person name="Gianinazzi-Pearson V."/>
            <person name="Gilbert L.B."/>
            <person name="Handa Y."/>
            <person name="Herr J.R."/>
            <person name="Hijri M."/>
            <person name="Koul R."/>
            <person name="Kawaguchi M."/>
            <person name="Krajinski F."/>
            <person name="Lammers P.J."/>
            <person name="Masclaux F.G."/>
            <person name="Murat C."/>
            <person name="Morin E."/>
            <person name="Ndikumana S."/>
            <person name="Pagni M."/>
            <person name="Petitpierre D."/>
            <person name="Requena N."/>
            <person name="Rosikiewicz P."/>
            <person name="Riley R."/>
            <person name="Saito K."/>
            <person name="San Clemente H."/>
            <person name="Shapiro H."/>
            <person name="van Tuinen D."/>
            <person name="Becard G."/>
            <person name="Bonfante P."/>
            <person name="Paszkowski U."/>
            <person name="Shachar-Hill Y.Y."/>
            <person name="Tuskan G.A."/>
            <person name="Young P.W."/>
            <person name="Sanders I.R."/>
            <person name="Henrissat B."/>
            <person name="Rensing S.A."/>
            <person name="Grigoriev I.V."/>
            <person name="Corradi N."/>
            <person name="Roux C."/>
            <person name="Martin F."/>
        </authorList>
    </citation>
    <scope>NUCLEOTIDE SEQUENCE [LARGE SCALE GENOMIC DNA]</scope>
    <source>
        <strain evidence="6 7">DAOM 197198</strain>
    </source>
</reference>
<dbReference type="InterPro" id="IPR001245">
    <property type="entry name" value="Ser-Thr/Tyr_kinase_cat_dom"/>
</dbReference>
<dbReference type="InterPro" id="IPR051681">
    <property type="entry name" value="Ser/Thr_Kinases-Pseudokinases"/>
</dbReference>
<dbReference type="AlphaFoldDB" id="A0A2P4QJ95"/>
<name>A0A2P4QJ95_RHIID</name>
<dbReference type="Proteomes" id="UP000018888">
    <property type="component" value="Unassembled WGS sequence"/>
</dbReference>
<dbReference type="EMBL" id="AUPC02000038">
    <property type="protein sequence ID" value="POG77722.1"/>
    <property type="molecule type" value="Genomic_DNA"/>
</dbReference>
<organism evidence="6 7">
    <name type="scientific">Rhizophagus irregularis (strain DAOM 181602 / DAOM 197198 / MUCL 43194)</name>
    <name type="common">Arbuscular mycorrhizal fungus</name>
    <name type="synonym">Glomus intraradices</name>
    <dbReference type="NCBI Taxonomy" id="747089"/>
    <lineage>
        <taxon>Eukaryota</taxon>
        <taxon>Fungi</taxon>
        <taxon>Fungi incertae sedis</taxon>
        <taxon>Mucoromycota</taxon>
        <taxon>Glomeromycotina</taxon>
        <taxon>Glomeromycetes</taxon>
        <taxon>Glomerales</taxon>
        <taxon>Glomeraceae</taxon>
        <taxon>Rhizophagus</taxon>
    </lineage>
</organism>
<protein>
    <submittedName>
        <fullName evidence="6">Kinase-like domain-containing protein</fullName>
    </submittedName>
</protein>
<keyword evidence="1" id="KW-0808">Transferase</keyword>
<feature type="domain" description="Protein kinase" evidence="5">
    <location>
        <begin position="96"/>
        <end position="370"/>
    </location>
</feature>
<evidence type="ECO:0000313" key="7">
    <source>
        <dbReference type="Proteomes" id="UP000018888"/>
    </source>
</evidence>
<evidence type="ECO:0000256" key="2">
    <source>
        <dbReference type="ARBA" id="ARBA00022741"/>
    </source>
</evidence>
<accession>A0A2P4QJ95</accession>
<proteinExistence type="predicted"/>
<evidence type="ECO:0000259" key="5">
    <source>
        <dbReference type="PROSITE" id="PS50011"/>
    </source>
</evidence>
<dbReference type="Pfam" id="PF07714">
    <property type="entry name" value="PK_Tyr_Ser-Thr"/>
    <property type="match status" value="1"/>
</dbReference>